<proteinExistence type="predicted"/>
<organism evidence="2 3">
    <name type="scientific">Theobroma cacao</name>
    <name type="common">Cacao</name>
    <name type="synonym">Cocoa</name>
    <dbReference type="NCBI Taxonomy" id="3641"/>
    <lineage>
        <taxon>Eukaryota</taxon>
        <taxon>Viridiplantae</taxon>
        <taxon>Streptophyta</taxon>
        <taxon>Embryophyta</taxon>
        <taxon>Tracheophyta</taxon>
        <taxon>Spermatophyta</taxon>
        <taxon>Magnoliopsida</taxon>
        <taxon>eudicotyledons</taxon>
        <taxon>Gunneridae</taxon>
        <taxon>Pentapetalae</taxon>
        <taxon>rosids</taxon>
        <taxon>malvids</taxon>
        <taxon>Malvales</taxon>
        <taxon>Malvaceae</taxon>
        <taxon>Byttnerioideae</taxon>
        <taxon>Theobroma</taxon>
    </lineage>
</organism>
<sequence>MGLRGLQVSLVFTWLLAIVLFKLAPMFKSQMQGCSVQDVDLGQCFNQGINSSIEIACCKALNQVVQTGYNCLCSLLSSFIAPSSTPLSLPLSNCYISVPSLTLCRVLAPMPVVLPPDSPERNLTLPSAPSIDVLAPPAQDQIQVPLNLTEDNNHAEEQRKPHSIENSVPALYVSDMRNGTSNGKEKTKMLAHQISLLLSLALQGCILLA</sequence>
<evidence type="ECO:0000256" key="1">
    <source>
        <dbReference type="SAM" id="Phobius"/>
    </source>
</evidence>
<dbReference type="Gramene" id="Tc04v2_t019230.1">
    <property type="protein sequence ID" value="Tc04v2_p019230.1"/>
    <property type="gene ID" value="Tc04v2_g019230"/>
</dbReference>
<keyword evidence="1" id="KW-0812">Transmembrane</keyword>
<reference evidence="2" key="1">
    <citation type="journal article" date="1997" name="Nucleic Acids Res.">
        <title>tRNAscan-SE: a program for improved detection of transfer RNA genes in genomic sequence.</title>
        <authorList>
            <person name="Lowe T.M."/>
            <person name="Eddy S.R."/>
        </authorList>
    </citation>
    <scope>NUCLEOTIDE SEQUENCE [LARGE SCALE GENOMIC DNA]</scope>
    <source>
        <strain evidence="2">r\B97-61/B2</strain>
    </source>
</reference>
<gene>
    <name evidence="3" type="primary">LOC18603019</name>
</gene>
<dbReference type="Proteomes" id="UP000694886">
    <property type="component" value="Chromosome 4"/>
</dbReference>
<dbReference type="GeneID" id="18603019"/>
<dbReference type="KEGG" id="tcc:18603019"/>
<dbReference type="AlphaFoldDB" id="A0AB32W7E3"/>
<feature type="transmembrane region" description="Helical" evidence="1">
    <location>
        <begin position="6"/>
        <end position="24"/>
    </location>
</feature>
<reference evidence="3" key="2">
    <citation type="submission" date="2025-08" db="UniProtKB">
        <authorList>
            <consortium name="RefSeq"/>
        </authorList>
    </citation>
    <scope>IDENTIFICATION</scope>
</reference>
<evidence type="ECO:0000313" key="2">
    <source>
        <dbReference type="Proteomes" id="UP000694886"/>
    </source>
</evidence>
<protein>
    <submittedName>
        <fullName evidence="3">Uncharacterized protein LOC18603019</fullName>
    </submittedName>
</protein>
<accession>A0AB32W7E3</accession>
<evidence type="ECO:0000313" key="3">
    <source>
        <dbReference type="RefSeq" id="XP_017974676.1"/>
    </source>
</evidence>
<keyword evidence="1" id="KW-0472">Membrane</keyword>
<keyword evidence="1" id="KW-1133">Transmembrane helix</keyword>
<name>A0AB32W7E3_THECC</name>
<dbReference type="RefSeq" id="XP_017974676.1">
    <property type="nucleotide sequence ID" value="XM_018119187.1"/>
</dbReference>